<dbReference type="RefSeq" id="WP_168132633.1">
    <property type="nucleotide sequence ID" value="NZ_JAAVJH010000001.1"/>
</dbReference>
<comment type="caution">
    <text evidence="1">The sequence shown here is derived from an EMBL/GenBank/DDBJ whole genome shotgun (WGS) entry which is preliminary data.</text>
</comment>
<sequence>MAQVIAAREGPVEIGSLAASMPPPIVADTMLKPGHPPVDHVRIGSQGRVPLPPGFSPQLHVRLETTPEPGEPGFCQRTSIEMRIVNPGAAATVVLDSTAQHHRFGNDCVGGDARYGAYQSAVTRSVIRDFDRARRARRASYAVTFIDRLPADFTSERFASGEEAAKNLPLDRITLALDAARLGSIPDAVRRALPSGEGIDNVGFVAGNYTTGIITRERGRITRVWIKAEIPPPF</sequence>
<keyword evidence="2" id="KW-1185">Reference proteome</keyword>
<protein>
    <submittedName>
        <fullName evidence="1">Uncharacterized protein</fullName>
    </submittedName>
</protein>
<gene>
    <name evidence="1" type="ORF">HBH26_00660</name>
</gene>
<organism evidence="1 2">
    <name type="scientific">Sphingomonas corticis</name>
    <dbReference type="NCBI Taxonomy" id="2722791"/>
    <lineage>
        <taxon>Bacteria</taxon>
        <taxon>Pseudomonadati</taxon>
        <taxon>Pseudomonadota</taxon>
        <taxon>Alphaproteobacteria</taxon>
        <taxon>Sphingomonadales</taxon>
        <taxon>Sphingomonadaceae</taxon>
        <taxon>Sphingomonas</taxon>
    </lineage>
</organism>
<evidence type="ECO:0000313" key="2">
    <source>
        <dbReference type="Proteomes" id="UP000732399"/>
    </source>
</evidence>
<dbReference type="Proteomes" id="UP000732399">
    <property type="component" value="Unassembled WGS sequence"/>
</dbReference>
<accession>A0ABX1CIC8</accession>
<evidence type="ECO:0000313" key="1">
    <source>
        <dbReference type="EMBL" id="NJR77124.1"/>
    </source>
</evidence>
<name>A0ABX1CIC8_9SPHN</name>
<dbReference type="EMBL" id="JAAVJH010000001">
    <property type="protein sequence ID" value="NJR77124.1"/>
    <property type="molecule type" value="Genomic_DNA"/>
</dbReference>
<proteinExistence type="predicted"/>
<reference evidence="1 2" key="1">
    <citation type="submission" date="2020-03" db="EMBL/GenBank/DDBJ databases">
        <authorList>
            <person name="Wang L."/>
            <person name="He N."/>
            <person name="Li Y."/>
            <person name="Fang Y."/>
            <person name="Zhang F."/>
        </authorList>
    </citation>
    <scope>NUCLEOTIDE SEQUENCE [LARGE SCALE GENOMIC DNA]</scope>
    <source>
        <strain evidence="1 2">36D10-4-7</strain>
    </source>
</reference>